<feature type="signal peptide" evidence="6">
    <location>
        <begin position="1"/>
        <end position="25"/>
    </location>
</feature>
<dbReference type="GeneID" id="17355100"/>
<feature type="domain" description="Glycoside hydrolase family 5" evidence="7">
    <location>
        <begin position="143"/>
        <end position="246"/>
    </location>
</feature>
<evidence type="ECO:0000256" key="6">
    <source>
        <dbReference type="SAM" id="SignalP"/>
    </source>
</evidence>
<evidence type="ECO:0000256" key="2">
    <source>
        <dbReference type="ARBA" id="ARBA00022801"/>
    </source>
</evidence>
<gene>
    <name evidence="8" type="ORF">CHLNCDRAFT_133891</name>
</gene>
<dbReference type="KEGG" id="cvr:CHLNCDRAFT_133891"/>
<feature type="chain" id="PRO_5003156375" description="Glycoside hydrolase family 5 domain-containing protein" evidence="6">
    <location>
        <begin position="26"/>
        <end position="286"/>
    </location>
</feature>
<keyword evidence="2 4" id="KW-0378">Hydrolase</keyword>
<feature type="region of interest" description="Disordered" evidence="5">
    <location>
        <begin position="263"/>
        <end position="286"/>
    </location>
</feature>
<proteinExistence type="inferred from homology"/>
<dbReference type="InParanoid" id="E1ZEI5"/>
<reference evidence="8 9" key="1">
    <citation type="journal article" date="2010" name="Plant Cell">
        <title>The Chlorella variabilis NC64A genome reveals adaptation to photosymbiosis, coevolution with viruses, and cryptic sex.</title>
        <authorList>
            <person name="Blanc G."/>
            <person name="Duncan G."/>
            <person name="Agarkova I."/>
            <person name="Borodovsky M."/>
            <person name="Gurnon J."/>
            <person name="Kuo A."/>
            <person name="Lindquist E."/>
            <person name="Lucas S."/>
            <person name="Pangilinan J."/>
            <person name="Polle J."/>
            <person name="Salamov A."/>
            <person name="Terry A."/>
            <person name="Yamada T."/>
            <person name="Dunigan D.D."/>
            <person name="Grigoriev I.V."/>
            <person name="Claverie J.M."/>
            <person name="Van Etten J.L."/>
        </authorList>
    </citation>
    <scope>NUCLEOTIDE SEQUENCE [LARGE SCALE GENOMIC DNA]</scope>
    <source>
        <strain evidence="8 9">NC64A</strain>
    </source>
</reference>
<comment type="similarity">
    <text evidence="1 4">Belongs to the glycosyl hydrolase 5 (cellulase A) family.</text>
</comment>
<name>E1ZEI5_CHLVA</name>
<dbReference type="SUPFAM" id="SSF51445">
    <property type="entry name" value="(Trans)glycosidases"/>
    <property type="match status" value="1"/>
</dbReference>
<dbReference type="InterPro" id="IPR017853">
    <property type="entry name" value="GH"/>
</dbReference>
<evidence type="ECO:0000313" key="9">
    <source>
        <dbReference type="Proteomes" id="UP000008141"/>
    </source>
</evidence>
<sequence length="286" mass="30595">MRTPRLSPVARLGFLLLAMASLCTAKAAKRPPPPSTLNPRSLYTAGNAIYWADGTRFSGRGVNAHDARSCVACVGRQNMTEVRRRIDFAITSMCYPNCNLDAAYLADIDALLGYIGATYPRVQLLLSAWASKLAWGQTTLGWPTATTNARWQQVVSAVGHHPHVWFGVVNEPEYNFNGGQDAQGRQVWQAMNSAVAAIREQEAALGQPPHIVTVQGTRAWGRTLAYYLTNPITAGQGINVVYETHASTGLGGTAFGPKLAAGAAVPGGQRGGGGTLRRPRAAELRP</sequence>
<dbReference type="Pfam" id="PF00150">
    <property type="entry name" value="Cellulase"/>
    <property type="match status" value="1"/>
</dbReference>
<keyword evidence="9" id="KW-1185">Reference proteome</keyword>
<dbReference type="InterPro" id="IPR001547">
    <property type="entry name" value="Glyco_hydro_5"/>
</dbReference>
<dbReference type="Proteomes" id="UP000008141">
    <property type="component" value="Unassembled WGS sequence"/>
</dbReference>
<dbReference type="GO" id="GO:0000272">
    <property type="term" value="P:polysaccharide catabolic process"/>
    <property type="evidence" value="ECO:0007669"/>
    <property type="project" value="InterPro"/>
</dbReference>
<dbReference type="EMBL" id="GL433844">
    <property type="protein sequence ID" value="EFN55668.1"/>
    <property type="molecule type" value="Genomic_DNA"/>
</dbReference>
<evidence type="ECO:0000256" key="1">
    <source>
        <dbReference type="ARBA" id="ARBA00005641"/>
    </source>
</evidence>
<dbReference type="OrthoDB" id="513167at2759"/>
<evidence type="ECO:0000256" key="5">
    <source>
        <dbReference type="SAM" id="MobiDB-lite"/>
    </source>
</evidence>
<keyword evidence="3 4" id="KW-0326">Glycosidase</keyword>
<evidence type="ECO:0000256" key="3">
    <source>
        <dbReference type="ARBA" id="ARBA00023295"/>
    </source>
</evidence>
<keyword evidence="6" id="KW-0732">Signal</keyword>
<dbReference type="AlphaFoldDB" id="E1ZEI5"/>
<evidence type="ECO:0000259" key="7">
    <source>
        <dbReference type="Pfam" id="PF00150"/>
    </source>
</evidence>
<dbReference type="RefSeq" id="XP_005847770.1">
    <property type="nucleotide sequence ID" value="XM_005847708.1"/>
</dbReference>
<evidence type="ECO:0000256" key="4">
    <source>
        <dbReference type="RuleBase" id="RU361153"/>
    </source>
</evidence>
<organism evidence="9">
    <name type="scientific">Chlorella variabilis</name>
    <name type="common">Green alga</name>
    <dbReference type="NCBI Taxonomy" id="554065"/>
    <lineage>
        <taxon>Eukaryota</taxon>
        <taxon>Viridiplantae</taxon>
        <taxon>Chlorophyta</taxon>
        <taxon>core chlorophytes</taxon>
        <taxon>Trebouxiophyceae</taxon>
        <taxon>Chlorellales</taxon>
        <taxon>Chlorellaceae</taxon>
        <taxon>Chlorella clade</taxon>
        <taxon>Chlorella</taxon>
    </lineage>
</organism>
<evidence type="ECO:0000313" key="8">
    <source>
        <dbReference type="EMBL" id="EFN55668.1"/>
    </source>
</evidence>
<dbReference type="GO" id="GO:0004553">
    <property type="term" value="F:hydrolase activity, hydrolyzing O-glycosyl compounds"/>
    <property type="evidence" value="ECO:0007669"/>
    <property type="project" value="InterPro"/>
</dbReference>
<protein>
    <recommendedName>
        <fullName evidence="7">Glycoside hydrolase family 5 domain-containing protein</fullName>
    </recommendedName>
</protein>
<dbReference type="Gene3D" id="3.20.20.80">
    <property type="entry name" value="Glycosidases"/>
    <property type="match status" value="1"/>
</dbReference>
<accession>E1ZEI5</accession>